<dbReference type="Pfam" id="PF10036">
    <property type="entry name" value="RLL"/>
    <property type="match status" value="1"/>
</dbReference>
<dbReference type="OrthoDB" id="514167at2759"/>
<dbReference type="PANTHER" id="PTHR15924">
    <property type="entry name" value="CLE"/>
    <property type="match status" value="1"/>
</dbReference>
<dbReference type="EMBL" id="CAJPIZ010000693">
    <property type="protein sequence ID" value="CAG2102059.1"/>
    <property type="molecule type" value="Genomic_DNA"/>
</dbReference>
<evidence type="ECO:0000313" key="1">
    <source>
        <dbReference type="EMBL" id="CAD7621629.1"/>
    </source>
</evidence>
<dbReference type="Proteomes" id="UP000759131">
    <property type="component" value="Unassembled WGS sequence"/>
</dbReference>
<dbReference type="InterPro" id="IPR019265">
    <property type="entry name" value="RTRAF"/>
</dbReference>
<protein>
    <submittedName>
        <fullName evidence="1">Uncharacterized protein</fullName>
    </submittedName>
</protein>
<name>A0A7R9KGT4_9ACAR</name>
<accession>A0A7R9KGT4</accession>
<reference evidence="1" key="1">
    <citation type="submission" date="2020-11" db="EMBL/GenBank/DDBJ databases">
        <authorList>
            <person name="Tran Van P."/>
        </authorList>
    </citation>
    <scope>NUCLEOTIDE SEQUENCE</scope>
</reference>
<organism evidence="1">
    <name type="scientific">Medioppia subpectinata</name>
    <dbReference type="NCBI Taxonomy" id="1979941"/>
    <lineage>
        <taxon>Eukaryota</taxon>
        <taxon>Metazoa</taxon>
        <taxon>Ecdysozoa</taxon>
        <taxon>Arthropoda</taxon>
        <taxon>Chelicerata</taxon>
        <taxon>Arachnida</taxon>
        <taxon>Acari</taxon>
        <taxon>Acariformes</taxon>
        <taxon>Sarcoptiformes</taxon>
        <taxon>Oribatida</taxon>
        <taxon>Brachypylina</taxon>
        <taxon>Oppioidea</taxon>
        <taxon>Oppiidae</taxon>
        <taxon>Medioppia</taxon>
    </lineage>
</organism>
<sequence>MAWIEEQKIRHYKIEDRAVLRDVDHKDWDTAFHQYLSDISCPFPSSELNLVLDWIITTAITFEYRDNFEKYKNFGEDNGKQVVTANPIDGLDFDSNEFKEGVKQLAEVLKVPIHATNHLITLTAISLVIKNHISMEDKEKREEKRNLKTDRNVLKTGLDDNSMPLKMRSNDRVLTNCAKVVRLLYVNDLRELQTKVNEMIASIQSITANPKTDTSLGKVGVK</sequence>
<proteinExistence type="predicted"/>
<dbReference type="EMBL" id="OC855268">
    <property type="protein sequence ID" value="CAD7621629.1"/>
    <property type="molecule type" value="Genomic_DNA"/>
</dbReference>
<keyword evidence="2" id="KW-1185">Reference proteome</keyword>
<evidence type="ECO:0000313" key="2">
    <source>
        <dbReference type="Proteomes" id="UP000759131"/>
    </source>
</evidence>
<gene>
    <name evidence="1" type="ORF">OSB1V03_LOCUS2100</name>
</gene>
<dbReference type="AlphaFoldDB" id="A0A7R9KGT4"/>